<dbReference type="EMBL" id="JAUSQU010000001">
    <property type="protein sequence ID" value="MDP9846542.1"/>
    <property type="molecule type" value="Genomic_DNA"/>
</dbReference>
<dbReference type="PANTHER" id="PTHR30592">
    <property type="entry name" value="FORMATE DEHYDROGENASE"/>
    <property type="match status" value="1"/>
</dbReference>
<comment type="function">
    <text evidence="3">Required for formate dehydrogenase (FDH) activity. Acts as a sulfur carrier protein that transfers sulfur from IscS to the molybdenum cofactor prior to its insertion into FDH.</text>
</comment>
<dbReference type="SUPFAM" id="SSF53927">
    <property type="entry name" value="Cytidine deaminase-like"/>
    <property type="match status" value="1"/>
</dbReference>
<comment type="subcellular location">
    <subcellularLocation>
        <location evidence="3">Cytoplasm</location>
    </subcellularLocation>
</comment>
<dbReference type="RefSeq" id="WP_307563105.1">
    <property type="nucleotide sequence ID" value="NZ_JAUSQU010000001.1"/>
</dbReference>
<dbReference type="Pfam" id="PF02634">
    <property type="entry name" value="FdhD-NarQ"/>
    <property type="match status" value="1"/>
</dbReference>
<evidence type="ECO:0000256" key="3">
    <source>
        <dbReference type="HAMAP-Rule" id="MF_00187"/>
    </source>
</evidence>
<dbReference type="NCBIfam" id="NF001943">
    <property type="entry name" value="PRK00724.1-2"/>
    <property type="match status" value="1"/>
</dbReference>
<dbReference type="PANTHER" id="PTHR30592:SF1">
    <property type="entry name" value="SULFUR CARRIER PROTEIN FDHD"/>
    <property type="match status" value="1"/>
</dbReference>
<dbReference type="Proteomes" id="UP001225356">
    <property type="component" value="Unassembled WGS sequence"/>
</dbReference>
<name>A0ABT9QIG2_9ACTN</name>
<organism evidence="5 6">
    <name type="scientific">Streptosporangium lutulentum</name>
    <dbReference type="NCBI Taxonomy" id="1461250"/>
    <lineage>
        <taxon>Bacteria</taxon>
        <taxon>Bacillati</taxon>
        <taxon>Actinomycetota</taxon>
        <taxon>Actinomycetes</taxon>
        <taxon>Streptosporangiales</taxon>
        <taxon>Streptosporangiaceae</taxon>
        <taxon>Streptosporangium</taxon>
    </lineage>
</organism>
<keyword evidence="2 3" id="KW-0501">Molybdenum cofactor biosynthesis</keyword>
<evidence type="ECO:0000256" key="1">
    <source>
        <dbReference type="ARBA" id="ARBA00022490"/>
    </source>
</evidence>
<reference evidence="5 6" key="1">
    <citation type="submission" date="2023-07" db="EMBL/GenBank/DDBJ databases">
        <title>Sequencing the genomes of 1000 actinobacteria strains.</title>
        <authorList>
            <person name="Klenk H.-P."/>
        </authorList>
    </citation>
    <scope>NUCLEOTIDE SEQUENCE [LARGE SCALE GENOMIC DNA]</scope>
    <source>
        <strain evidence="5 6">DSM 46740</strain>
    </source>
</reference>
<dbReference type="InterPro" id="IPR016193">
    <property type="entry name" value="Cytidine_deaminase-like"/>
</dbReference>
<dbReference type="NCBIfam" id="TIGR00129">
    <property type="entry name" value="fdhD_narQ"/>
    <property type="match status" value="1"/>
</dbReference>
<comment type="caution">
    <text evidence="5">The sequence shown here is derived from an EMBL/GenBank/DDBJ whole genome shotgun (WGS) entry which is preliminary data.</text>
</comment>
<evidence type="ECO:0000256" key="2">
    <source>
        <dbReference type="ARBA" id="ARBA00023150"/>
    </source>
</evidence>
<dbReference type="Gene3D" id="3.10.20.10">
    <property type="match status" value="1"/>
</dbReference>
<dbReference type="Gene3D" id="3.40.140.10">
    <property type="entry name" value="Cytidine Deaminase, domain 2"/>
    <property type="match status" value="1"/>
</dbReference>
<feature type="compositionally biased region" description="Basic and acidic residues" evidence="4">
    <location>
        <begin position="1"/>
        <end position="12"/>
    </location>
</feature>
<evidence type="ECO:0000313" key="5">
    <source>
        <dbReference type="EMBL" id="MDP9846542.1"/>
    </source>
</evidence>
<feature type="region of interest" description="Disordered" evidence="4">
    <location>
        <begin position="1"/>
        <end position="56"/>
    </location>
</feature>
<protein>
    <recommendedName>
        <fullName evidence="3">Sulfur carrier protein FdhD</fullName>
    </recommendedName>
</protein>
<gene>
    <name evidence="3" type="primary">fdhD</name>
    <name evidence="5" type="ORF">J2853_005753</name>
</gene>
<keyword evidence="1 3" id="KW-0963">Cytoplasm</keyword>
<sequence length="361" mass="39392">MSERLDPRDRAGRQPVELVEQTEPAGRAERAGPFEPNEPAGPFDQGEPDELDEMDEMDEPFERDEMAELLKLVERIEPVERAGVTRPGATTRTRVKEVTPGAVRDRRDDLATEEPLEIRIQAGESRRTVAITMRTPGHDFELAAGFLYGEGMVTPGGIDRIGYCTDEDVTPEARYNIVTVRLHGELPELPGLDRHFMTSSACGICGTASLDALHDRCSPLPLQAGLRVAPETLYGLPRRLRESQGVFGKTGGLHAAGLFTPDGELVTLREDVGRHNAVDKLVGWALMGEGLPLGGHILMVSGRSSYEIMQKALTAGLPIVCSVSAPSSLAVDLAREFGMTLVGFLREERFNIYAGAHRIEA</sequence>
<dbReference type="InterPro" id="IPR003786">
    <property type="entry name" value="FdhD"/>
</dbReference>
<feature type="binding site" evidence="3">
    <location>
        <begin position="344"/>
        <end position="349"/>
    </location>
    <ligand>
        <name>Mo-bis(molybdopterin guanine dinucleotide)</name>
        <dbReference type="ChEBI" id="CHEBI:60539"/>
    </ligand>
</feature>
<accession>A0ABT9QIG2</accession>
<keyword evidence="6" id="KW-1185">Reference proteome</keyword>
<evidence type="ECO:0000256" key="4">
    <source>
        <dbReference type="SAM" id="MobiDB-lite"/>
    </source>
</evidence>
<comment type="similarity">
    <text evidence="3">Belongs to the FdhD family.</text>
</comment>
<proteinExistence type="inferred from homology"/>
<feature type="compositionally biased region" description="Acidic residues" evidence="4">
    <location>
        <begin position="46"/>
        <end position="56"/>
    </location>
</feature>
<feature type="active site" description="Cysteine persulfide intermediate" evidence="3">
    <location>
        <position position="202"/>
    </location>
</feature>
<evidence type="ECO:0000313" key="6">
    <source>
        <dbReference type="Proteomes" id="UP001225356"/>
    </source>
</evidence>
<dbReference type="HAMAP" id="MF_00187">
    <property type="entry name" value="FdhD"/>
    <property type="match status" value="1"/>
</dbReference>